<name>A0ABZ1N3L9_9NOCA</name>
<dbReference type="SUPFAM" id="SSF50022">
    <property type="entry name" value="ISP domain"/>
    <property type="match status" value="1"/>
</dbReference>
<evidence type="ECO:0000313" key="8">
    <source>
        <dbReference type="EMBL" id="WTY34424.1"/>
    </source>
</evidence>
<keyword evidence="8" id="KW-0223">Dioxygenase</keyword>
<dbReference type="InterPro" id="IPR001663">
    <property type="entry name" value="Rng_hydr_dOase-A"/>
</dbReference>
<accession>A0ABZ1N3L9</accession>
<dbReference type="RefSeq" id="WP_405146791.1">
    <property type="nucleotide sequence ID" value="NZ_CP109527.1"/>
</dbReference>
<organism evidence="8 9">
    <name type="scientific">Nocardia salmonicida</name>
    <dbReference type="NCBI Taxonomy" id="53431"/>
    <lineage>
        <taxon>Bacteria</taxon>
        <taxon>Bacillati</taxon>
        <taxon>Actinomycetota</taxon>
        <taxon>Actinomycetes</taxon>
        <taxon>Mycobacteriales</taxon>
        <taxon>Nocardiaceae</taxon>
        <taxon>Nocardia</taxon>
    </lineage>
</organism>
<proteinExistence type="predicted"/>
<evidence type="ECO:0000256" key="2">
    <source>
        <dbReference type="ARBA" id="ARBA00022714"/>
    </source>
</evidence>
<sequence>MDTSGVPFRMADGVHIPAGRYYDPQFTDLENRKLWMHTWQWAARVEDVPFTGDYIEYKVAGESVMVVRVDEETIKVFHNVCPHRATQLAVDCGSFSGKQIVCPFHGWRWDLDGTQSYLYGRNGFIPESIDRSKINLKEVRSEIRYGFVWINFDNNAQSFDEFVGPMNNHLEPMWMDKMRVRWWKYLDLPANWKVATEAFIEAYHVMQAHPELAFGATGDDYDADFLVFHPKGNGHFNVGAKESIAPKPIKHLPFGEFFLEQNRIMFEGTAGAYLTEREEFIGDRVRHQGLPDEELVPAFFQEYFAYAADAGIPLPPPDPEASSYGFVFPNMVFLGMTGNLLLYRMRPIGSDPNVCRFEVFALQIPVSADGEQAPAQPEGPLAVKDLPFVLRQDAENIERQQAGYRSSAFDETTMSPRFEKMIYGMHNEIDRYLAR</sequence>
<comment type="cofactor">
    <cofactor evidence="1">
        <name>Fe cation</name>
        <dbReference type="ChEBI" id="CHEBI:24875"/>
    </cofactor>
</comment>
<evidence type="ECO:0000259" key="7">
    <source>
        <dbReference type="PROSITE" id="PS51296"/>
    </source>
</evidence>
<dbReference type="PRINTS" id="PR00090">
    <property type="entry name" value="RNGDIOXGNASE"/>
</dbReference>
<keyword evidence="6" id="KW-0411">Iron-sulfur</keyword>
<evidence type="ECO:0000313" key="9">
    <source>
        <dbReference type="Proteomes" id="UP001621418"/>
    </source>
</evidence>
<dbReference type="Pfam" id="PF00355">
    <property type="entry name" value="Rieske"/>
    <property type="match status" value="1"/>
</dbReference>
<keyword evidence="4" id="KW-0560">Oxidoreductase</keyword>
<dbReference type="Proteomes" id="UP001621418">
    <property type="component" value="Chromosome"/>
</dbReference>
<keyword evidence="5" id="KW-0408">Iron</keyword>
<evidence type="ECO:0000256" key="5">
    <source>
        <dbReference type="ARBA" id="ARBA00023004"/>
    </source>
</evidence>
<evidence type="ECO:0000256" key="6">
    <source>
        <dbReference type="ARBA" id="ARBA00023014"/>
    </source>
</evidence>
<evidence type="ECO:0000256" key="1">
    <source>
        <dbReference type="ARBA" id="ARBA00001962"/>
    </source>
</evidence>
<dbReference type="Gene3D" id="3.90.380.10">
    <property type="entry name" value="Naphthalene 1,2-dioxygenase Alpha Subunit, Chain A, domain 1"/>
    <property type="match status" value="1"/>
</dbReference>
<dbReference type="PANTHER" id="PTHR43756">
    <property type="entry name" value="CHOLINE MONOOXYGENASE, CHLOROPLASTIC"/>
    <property type="match status" value="1"/>
</dbReference>
<keyword evidence="9" id="KW-1185">Reference proteome</keyword>
<evidence type="ECO:0000256" key="4">
    <source>
        <dbReference type="ARBA" id="ARBA00023002"/>
    </source>
</evidence>
<keyword evidence="3" id="KW-0479">Metal-binding</keyword>
<evidence type="ECO:0000256" key="3">
    <source>
        <dbReference type="ARBA" id="ARBA00022723"/>
    </source>
</evidence>
<keyword evidence="2" id="KW-0001">2Fe-2S</keyword>
<dbReference type="PROSITE" id="PS51296">
    <property type="entry name" value="RIESKE"/>
    <property type="match status" value="1"/>
</dbReference>
<dbReference type="Pfam" id="PF00848">
    <property type="entry name" value="Ring_hydroxyl_A"/>
    <property type="match status" value="1"/>
</dbReference>
<dbReference type="InterPro" id="IPR015879">
    <property type="entry name" value="Ring_hydroxy_dOase_asu_C_dom"/>
</dbReference>
<dbReference type="InterPro" id="IPR036922">
    <property type="entry name" value="Rieske_2Fe-2S_sf"/>
</dbReference>
<dbReference type="Gene3D" id="2.102.10.10">
    <property type="entry name" value="Rieske [2Fe-2S] iron-sulphur domain"/>
    <property type="match status" value="1"/>
</dbReference>
<protein>
    <submittedName>
        <fullName evidence="8">Aromatic ring-hydroxylating dioxygenase subunit alpha</fullName>
    </submittedName>
</protein>
<dbReference type="PANTHER" id="PTHR43756:SF5">
    <property type="entry name" value="CHOLINE MONOOXYGENASE, CHLOROPLASTIC"/>
    <property type="match status" value="1"/>
</dbReference>
<dbReference type="CDD" id="cd03469">
    <property type="entry name" value="Rieske_RO_Alpha_N"/>
    <property type="match status" value="1"/>
</dbReference>
<dbReference type="EMBL" id="CP109527">
    <property type="protein sequence ID" value="WTY34424.1"/>
    <property type="molecule type" value="Genomic_DNA"/>
</dbReference>
<dbReference type="SUPFAM" id="SSF55961">
    <property type="entry name" value="Bet v1-like"/>
    <property type="match status" value="1"/>
</dbReference>
<feature type="domain" description="Rieske" evidence="7">
    <location>
        <begin position="39"/>
        <end position="150"/>
    </location>
</feature>
<reference evidence="8 9" key="1">
    <citation type="submission" date="2022-10" db="EMBL/GenBank/DDBJ databases">
        <title>The complete genomes of actinobacterial strains from the NBC collection.</title>
        <authorList>
            <person name="Joergensen T.S."/>
            <person name="Alvarez Arevalo M."/>
            <person name="Sterndorff E.B."/>
            <person name="Faurdal D."/>
            <person name="Vuksanovic O."/>
            <person name="Mourched A.-S."/>
            <person name="Charusanti P."/>
            <person name="Shaw S."/>
            <person name="Blin K."/>
            <person name="Weber T."/>
        </authorList>
    </citation>
    <scope>NUCLEOTIDE SEQUENCE [LARGE SCALE GENOMIC DNA]</scope>
    <source>
        <strain evidence="8 9">NBC_01413</strain>
    </source>
</reference>
<gene>
    <name evidence="8" type="ORF">OG308_24300</name>
</gene>
<dbReference type="GO" id="GO:0051213">
    <property type="term" value="F:dioxygenase activity"/>
    <property type="evidence" value="ECO:0007669"/>
    <property type="project" value="UniProtKB-KW"/>
</dbReference>
<dbReference type="InterPro" id="IPR017941">
    <property type="entry name" value="Rieske_2Fe-2S"/>
</dbReference>